<evidence type="ECO:0000259" key="11">
    <source>
        <dbReference type="PROSITE" id="PS50110"/>
    </source>
</evidence>
<dbReference type="Pfam" id="PF00072">
    <property type="entry name" value="Response_reg"/>
    <property type="match status" value="1"/>
</dbReference>
<feature type="domain" description="Histidine kinase" evidence="10">
    <location>
        <begin position="350"/>
        <end position="573"/>
    </location>
</feature>
<feature type="transmembrane region" description="Helical" evidence="9">
    <location>
        <begin position="296"/>
        <end position="319"/>
    </location>
</feature>
<dbReference type="Gene3D" id="3.40.50.2300">
    <property type="match status" value="2"/>
</dbReference>
<keyword evidence="5" id="KW-0418">Kinase</keyword>
<comment type="caution">
    <text evidence="12">The sequence shown here is derived from an EMBL/GenBank/DDBJ whole genome shotgun (WGS) entry which is preliminary data.</text>
</comment>
<evidence type="ECO:0000256" key="1">
    <source>
        <dbReference type="ARBA" id="ARBA00000085"/>
    </source>
</evidence>
<dbReference type="InterPro" id="IPR005467">
    <property type="entry name" value="His_kinase_dom"/>
</dbReference>
<evidence type="ECO:0000313" key="12">
    <source>
        <dbReference type="EMBL" id="MCB7387106.1"/>
    </source>
</evidence>
<evidence type="ECO:0000256" key="2">
    <source>
        <dbReference type="ARBA" id="ARBA00012438"/>
    </source>
</evidence>
<feature type="domain" description="Response regulatory" evidence="11">
    <location>
        <begin position="726"/>
        <end position="847"/>
    </location>
</feature>
<dbReference type="PANTHER" id="PTHR45339">
    <property type="entry name" value="HYBRID SIGNAL TRANSDUCTION HISTIDINE KINASE J"/>
    <property type="match status" value="1"/>
</dbReference>
<protein>
    <recommendedName>
        <fullName evidence="3">Stage 0 sporulation protein A homolog</fullName>
        <ecNumber evidence="2">2.7.13.3</ecNumber>
    </recommendedName>
</protein>
<evidence type="ECO:0000256" key="5">
    <source>
        <dbReference type="ARBA" id="ARBA00022777"/>
    </source>
</evidence>
<comment type="caution">
    <text evidence="8">Lacks conserved residue(s) required for the propagation of feature annotation.</text>
</comment>
<dbReference type="Pfam" id="PF00512">
    <property type="entry name" value="HisKA"/>
    <property type="match status" value="1"/>
</dbReference>
<comment type="catalytic activity">
    <reaction evidence="1">
        <text>ATP + protein L-histidine = ADP + protein N-phospho-L-histidine.</text>
        <dbReference type="EC" id="2.7.13.3"/>
    </reaction>
</comment>
<dbReference type="InterPro" id="IPR036097">
    <property type="entry name" value="HisK_dim/P_sf"/>
</dbReference>
<gene>
    <name evidence="12" type="ORF">LIZ65_07365</name>
</gene>
<keyword evidence="5" id="KW-0808">Transferase</keyword>
<feature type="domain" description="Response regulatory" evidence="11">
    <location>
        <begin position="588"/>
        <end position="707"/>
    </location>
</feature>
<dbReference type="SUPFAM" id="SSF52172">
    <property type="entry name" value="CheY-like"/>
    <property type="match status" value="2"/>
</dbReference>
<keyword evidence="9" id="KW-1133">Transmembrane helix</keyword>
<evidence type="ECO:0000313" key="13">
    <source>
        <dbReference type="Proteomes" id="UP001299546"/>
    </source>
</evidence>
<keyword evidence="6" id="KW-0902">Two-component regulatory system</keyword>
<dbReference type="EMBL" id="JAJCIS010000003">
    <property type="protein sequence ID" value="MCB7387106.1"/>
    <property type="molecule type" value="Genomic_DNA"/>
</dbReference>
<dbReference type="PANTHER" id="PTHR45339:SF1">
    <property type="entry name" value="HYBRID SIGNAL TRANSDUCTION HISTIDINE KINASE J"/>
    <property type="match status" value="1"/>
</dbReference>
<dbReference type="CDD" id="cd00082">
    <property type="entry name" value="HisKA"/>
    <property type="match status" value="1"/>
</dbReference>
<accession>A0ABS8DFB1</accession>
<dbReference type="SMART" id="SM00387">
    <property type="entry name" value="HATPase_c"/>
    <property type="match status" value="1"/>
</dbReference>
<feature type="modified residue" description="4-aspartylphosphate" evidence="8">
    <location>
        <position position="778"/>
    </location>
</feature>
<keyword evidence="9" id="KW-0472">Membrane</keyword>
<dbReference type="EC" id="2.7.13.3" evidence="2"/>
<keyword evidence="13" id="KW-1185">Reference proteome</keyword>
<evidence type="ECO:0000256" key="9">
    <source>
        <dbReference type="SAM" id="Phobius"/>
    </source>
</evidence>
<dbReference type="SUPFAM" id="SSF47384">
    <property type="entry name" value="Homodimeric domain of signal transducing histidine kinase"/>
    <property type="match status" value="1"/>
</dbReference>
<organism evidence="12 13">
    <name type="scientific">Bariatricus massiliensis</name>
    <dbReference type="NCBI Taxonomy" id="1745713"/>
    <lineage>
        <taxon>Bacteria</taxon>
        <taxon>Bacillati</taxon>
        <taxon>Bacillota</taxon>
        <taxon>Clostridia</taxon>
        <taxon>Lachnospirales</taxon>
        <taxon>Lachnospiraceae</taxon>
        <taxon>Bariatricus</taxon>
    </lineage>
</organism>
<dbReference type="InterPro" id="IPR011006">
    <property type="entry name" value="CheY-like_superfamily"/>
</dbReference>
<dbReference type="SMART" id="SM00388">
    <property type="entry name" value="HisKA"/>
    <property type="match status" value="1"/>
</dbReference>
<sequence length="862" mass="96215">MKKGSSEREKRVGITFALGLMLLVIVLCAVAWSAYKKEMAQTVSQISEVYLEEMTKQRNQHFKTNMDSQFAQIKTMTNSLSNAELENENALLSFLEEVQKDNGFSHVAILSSDGIAYSPEGVIPAISKITALDELLEGKEEFISVDETIWDSDVILLGTSIQPKDFGKEQLIAVIIGIDASSIGEKLALSQEGTNSYANVITKEGNFVIKGDNINPALTGSNLYSIFEKKAVFDKGYDLAELQRGIVQGESGMLSMRLGKQHEYLFFAPIEDTSWYMMTSMAYETVNSQVSYLSRFMVIVGAGIFVIVLIIIFVFFALYRRSEHKHQLLLMEEKERAEQANHAKSDFLSQMSHEIRTPLNGIIGMVEVGQRYIEQPERMANCLSKINLSSRHLLTLINDILDMSKIERGKIDLCQEPFDFNQILKALTAVFYIQAREKGIALEVYLLDIMEEALVGDVLRLNQILNNLLSNALKFTPVGGRIALTIRILKQESQQTWIEFVVSDSGCGIAEENFDRIFEPFTQETSGVTRRYGGTGLGLPITKRFIELMGGHITLESRVGEGSNFKVELPFERVEATEDYRRCGEGQRVLILNSVGRIRTYLTELLRWQSFTVEVADTLEEAAAMTAQASRNDRPYHLCFLGWSFEPDMKKVSRKIREAAGTCAPKLILTGYDKDEMSETAGEIGASGTVSHPVFPSDIAQLLEGLNGAGKRTDEEETVSGFEGKKVLVVEDNDINMEIVLELLKFAGAKTDTAGNGQEAVDCFASSPEGYYDLILMDIQMPVMDGYRATQMIRALPRKDAGSVPIIAMTANSFQEDVRKCLDSGMDSHIGKPFVMDDIIRKYAELRNKVDKSTSTPYIPRS</sequence>
<evidence type="ECO:0000256" key="7">
    <source>
        <dbReference type="ARBA" id="ARBA00024867"/>
    </source>
</evidence>
<evidence type="ECO:0000256" key="6">
    <source>
        <dbReference type="ARBA" id="ARBA00023012"/>
    </source>
</evidence>
<comment type="function">
    <text evidence="7">May play the central regulatory role in sporulation. It may be an element of the effector pathway responsible for the activation of sporulation genes in response to nutritional stress. Spo0A may act in concert with spo0H (a sigma factor) to control the expression of some genes that are critical to the sporulation process.</text>
</comment>
<evidence type="ECO:0000256" key="3">
    <source>
        <dbReference type="ARBA" id="ARBA00018672"/>
    </source>
</evidence>
<dbReference type="Gene3D" id="1.10.287.130">
    <property type="match status" value="1"/>
</dbReference>
<evidence type="ECO:0000256" key="8">
    <source>
        <dbReference type="PROSITE-ProRule" id="PRU00169"/>
    </source>
</evidence>
<dbReference type="InterPro" id="IPR036890">
    <property type="entry name" value="HATPase_C_sf"/>
</dbReference>
<feature type="transmembrane region" description="Helical" evidence="9">
    <location>
        <begin position="12"/>
        <end position="35"/>
    </location>
</feature>
<dbReference type="InterPro" id="IPR004358">
    <property type="entry name" value="Sig_transdc_His_kin-like_C"/>
</dbReference>
<dbReference type="Proteomes" id="UP001299546">
    <property type="component" value="Unassembled WGS sequence"/>
</dbReference>
<evidence type="ECO:0000256" key="4">
    <source>
        <dbReference type="ARBA" id="ARBA00022553"/>
    </source>
</evidence>
<dbReference type="InterPro" id="IPR001789">
    <property type="entry name" value="Sig_transdc_resp-reg_receiver"/>
</dbReference>
<dbReference type="Gene3D" id="3.30.450.20">
    <property type="entry name" value="PAS domain"/>
    <property type="match status" value="1"/>
</dbReference>
<dbReference type="PRINTS" id="PR00344">
    <property type="entry name" value="BCTRLSENSOR"/>
</dbReference>
<proteinExistence type="predicted"/>
<reference evidence="12 13" key="1">
    <citation type="submission" date="2021-10" db="EMBL/GenBank/DDBJ databases">
        <title>Collection of gut derived symbiotic bacterial strains cultured from healthy donors.</title>
        <authorList>
            <person name="Lin H."/>
            <person name="Littmann E."/>
            <person name="Kohout C."/>
            <person name="Pamer E.G."/>
        </authorList>
    </citation>
    <scope>NUCLEOTIDE SEQUENCE [LARGE SCALE GENOMIC DNA]</scope>
    <source>
        <strain evidence="12 13">DFI.1.165</strain>
    </source>
</reference>
<evidence type="ECO:0000259" key="10">
    <source>
        <dbReference type="PROSITE" id="PS50109"/>
    </source>
</evidence>
<dbReference type="InterPro" id="IPR003594">
    <property type="entry name" value="HATPase_dom"/>
</dbReference>
<dbReference type="SUPFAM" id="SSF55874">
    <property type="entry name" value="ATPase domain of HSP90 chaperone/DNA topoisomerase II/histidine kinase"/>
    <property type="match status" value="1"/>
</dbReference>
<keyword evidence="9" id="KW-0812">Transmembrane</keyword>
<dbReference type="Gene3D" id="3.30.565.10">
    <property type="entry name" value="Histidine kinase-like ATPase, C-terminal domain"/>
    <property type="match status" value="1"/>
</dbReference>
<keyword evidence="4 8" id="KW-0597">Phosphoprotein</keyword>
<dbReference type="RefSeq" id="WP_066733810.1">
    <property type="nucleotide sequence ID" value="NZ_JAJCIQ010000003.1"/>
</dbReference>
<dbReference type="PROSITE" id="PS50110">
    <property type="entry name" value="RESPONSE_REGULATORY"/>
    <property type="match status" value="2"/>
</dbReference>
<name>A0ABS8DFB1_9FIRM</name>
<dbReference type="CDD" id="cd17546">
    <property type="entry name" value="REC_hyHK_CKI1_RcsC-like"/>
    <property type="match status" value="1"/>
</dbReference>
<dbReference type="Pfam" id="PF02518">
    <property type="entry name" value="HATPase_c"/>
    <property type="match status" value="1"/>
</dbReference>
<dbReference type="PROSITE" id="PS50109">
    <property type="entry name" value="HIS_KIN"/>
    <property type="match status" value="1"/>
</dbReference>
<dbReference type="SMART" id="SM00448">
    <property type="entry name" value="REC"/>
    <property type="match status" value="2"/>
</dbReference>
<dbReference type="InterPro" id="IPR003661">
    <property type="entry name" value="HisK_dim/P_dom"/>
</dbReference>
<dbReference type="CDD" id="cd16922">
    <property type="entry name" value="HATPase_EvgS-ArcB-TorS-like"/>
    <property type="match status" value="1"/>
</dbReference>